<evidence type="ECO:0000256" key="5">
    <source>
        <dbReference type="ARBA" id="ARBA00023010"/>
    </source>
</evidence>
<evidence type="ECO:0000256" key="6">
    <source>
        <dbReference type="ARBA" id="ARBA00023132"/>
    </source>
</evidence>
<evidence type="ECO:0000256" key="7">
    <source>
        <dbReference type="ARBA" id="ARBA00023242"/>
    </source>
</evidence>
<evidence type="ECO:0000256" key="1">
    <source>
        <dbReference type="ARBA" id="ARBA00004567"/>
    </source>
</evidence>
<reference evidence="9" key="2">
    <citation type="submission" date="2021-03" db="UniProtKB">
        <authorList>
            <consortium name="EnsemblPlants"/>
        </authorList>
    </citation>
    <scope>IDENTIFICATION</scope>
</reference>
<keyword evidence="6" id="KW-0906">Nuclear pore complex</keyword>
<reference evidence="9" key="1">
    <citation type="journal article" date="2017" name="Nature">
        <title>The genome of Chenopodium quinoa.</title>
        <authorList>
            <person name="Jarvis D.E."/>
            <person name="Ho Y.S."/>
            <person name="Lightfoot D.J."/>
            <person name="Schmoeckel S.M."/>
            <person name="Li B."/>
            <person name="Borm T.J.A."/>
            <person name="Ohyanagi H."/>
            <person name="Mineta K."/>
            <person name="Michell C.T."/>
            <person name="Saber N."/>
            <person name="Kharbatia N.M."/>
            <person name="Rupper R.R."/>
            <person name="Sharp A.R."/>
            <person name="Dally N."/>
            <person name="Boughton B.A."/>
            <person name="Woo Y.H."/>
            <person name="Gao G."/>
            <person name="Schijlen E.G.W.M."/>
            <person name="Guo X."/>
            <person name="Momin A.A."/>
            <person name="Negrao S."/>
            <person name="Al-Babili S."/>
            <person name="Gehring C."/>
            <person name="Roessner U."/>
            <person name="Jung C."/>
            <person name="Murphy K."/>
            <person name="Arold S.T."/>
            <person name="Gojobori T."/>
            <person name="van der Linden C.G."/>
            <person name="van Loo E.N."/>
            <person name="Jellen E.N."/>
            <person name="Maughan P.J."/>
            <person name="Tester M."/>
        </authorList>
    </citation>
    <scope>NUCLEOTIDE SEQUENCE [LARGE SCALE GENOMIC DNA]</scope>
    <source>
        <strain evidence="9">cv. PI 614886</strain>
    </source>
</reference>
<dbReference type="GO" id="GO:0009627">
    <property type="term" value="P:systemic acquired resistance"/>
    <property type="evidence" value="ECO:0007669"/>
    <property type="project" value="EnsemblPlants"/>
</dbReference>
<dbReference type="InterPro" id="IPR019321">
    <property type="entry name" value="Nucleoporin_Nup88"/>
</dbReference>
<dbReference type="Proteomes" id="UP000596660">
    <property type="component" value="Unplaced"/>
</dbReference>
<keyword evidence="5" id="KW-0811">Translocation</keyword>
<keyword evidence="2" id="KW-0813">Transport</keyword>
<accession>A0A803M3S2</accession>
<dbReference type="PANTHER" id="PTHR13257">
    <property type="entry name" value="NUCLEOPORIN NUP84-RELATED"/>
    <property type="match status" value="1"/>
</dbReference>
<dbReference type="OMA" id="LDDLCVM"/>
<dbReference type="Gene3D" id="2.130.10.10">
    <property type="entry name" value="YVTN repeat-like/Quinoprotein amine dehydrogenase"/>
    <property type="match status" value="1"/>
</dbReference>
<evidence type="ECO:0000313" key="9">
    <source>
        <dbReference type="EnsemblPlants" id="AUR62022871-RA:cds"/>
    </source>
</evidence>
<dbReference type="SUPFAM" id="SSF50978">
    <property type="entry name" value="WD40 repeat-like"/>
    <property type="match status" value="1"/>
</dbReference>
<dbReference type="InterPro" id="IPR036322">
    <property type="entry name" value="WD40_repeat_dom_sf"/>
</dbReference>
<dbReference type="EnsemblPlants" id="AUR62022871-RA">
    <property type="protein sequence ID" value="AUR62022871-RA:cds"/>
    <property type="gene ID" value="AUR62022871"/>
</dbReference>
<sequence>MRFNFDIAETSNEKNQHKSKTLALSSSPSSSTPNDKQIQWLPLQDHPVFSSSATVEGGGISPEKRFAMNLMAWDGASRIYYWDSENNCLHRLSVRLGEPEPTSVVAAYPSKGFRVYEVRGYKVLQTDIELDFHVTKISINRNGSALLLAGSDCICVMYLYGCTSAKDGSSICRTVPVGSEVYDYSNSAIRILQVTWHPYSDTHIAVLSSDSVFRIFDLSSALDQPEQEYYLQPLEPGRSRHASSICPVDFSFGRDHLWDRFSVFVLFSDGSVYILCPVAPFGSVFMWESIAEIYSDAQTFGQKSTNSTAISNSSLAISWLEATFPELDQGKGASSITAVKACPYVVIDASLSLQGPLRKVCHGEEDDPGFRGAECGGRAVSFLYNSVGKDSILVTAWSGGQLQIDALADEIQPLWQTGNPPHLSFDSHDRIRGFAMICESIADQFSVVRLDQPLDYCDWSGHPPPLLRLAIVDLALPKIKDSDSLISMFIDPLISERIYCLHDGGVDSIVLHFLPFTHQTCGKDEMMKTPSVHPVVNTYEGSTGASSSLCGFVVLSDSFGYSWIAGVTSTRECIVLEMKTWDILVPRFTDTEKRPAKSEEARERITPDIISRELLAGPQMVIVPQGSNLRTVAADSIEGRSALHQYFKLFHENYVEYAHKVYFELKHHGPHLNKIIHNLHARLSEAKQRLVNVENKQPGLDDRISHAIVRHEFLETRLQNLRKFPGIHKKPLTRAEREFKSELDRFTTVELDALQSSVEALNARLRRYTQTLKGKMKPNYQRTPSKKKGLVQESQLDQLKSSLEKLSLVNSENSKKVKLVESALKDWEDDTSK</sequence>
<name>A0A803M3S2_CHEQI</name>
<evidence type="ECO:0000256" key="4">
    <source>
        <dbReference type="ARBA" id="ARBA00022927"/>
    </source>
</evidence>
<dbReference type="GO" id="GO:0000056">
    <property type="term" value="P:ribosomal small subunit export from nucleus"/>
    <property type="evidence" value="ECO:0007669"/>
    <property type="project" value="InterPro"/>
</dbReference>
<dbReference type="AlphaFoldDB" id="A0A803M3S2"/>
<protein>
    <recommendedName>
        <fullName evidence="11">Nuclear pore complex protein NUP88</fullName>
    </recommendedName>
</protein>
<feature type="region of interest" description="Disordered" evidence="8">
    <location>
        <begin position="1"/>
        <end position="36"/>
    </location>
</feature>
<dbReference type="InterPro" id="IPR037700">
    <property type="entry name" value="NUP88/NUP82"/>
</dbReference>
<keyword evidence="3" id="KW-0509">mRNA transport</keyword>
<keyword evidence="10" id="KW-1185">Reference proteome</keyword>
<dbReference type="Gramene" id="AUR62022871-RA">
    <property type="protein sequence ID" value="AUR62022871-RA:cds"/>
    <property type="gene ID" value="AUR62022871"/>
</dbReference>
<dbReference type="GO" id="GO:0000055">
    <property type="term" value="P:ribosomal large subunit export from nucleus"/>
    <property type="evidence" value="ECO:0007669"/>
    <property type="project" value="InterPro"/>
</dbReference>
<evidence type="ECO:0000256" key="8">
    <source>
        <dbReference type="SAM" id="MobiDB-lite"/>
    </source>
</evidence>
<keyword evidence="4" id="KW-0653">Protein transport</keyword>
<evidence type="ECO:0000256" key="2">
    <source>
        <dbReference type="ARBA" id="ARBA00022448"/>
    </source>
</evidence>
<comment type="subcellular location">
    <subcellularLocation>
        <location evidence="1">Nucleus</location>
        <location evidence="1">Nuclear pore complex</location>
    </subcellularLocation>
</comment>
<dbReference type="GO" id="GO:0017056">
    <property type="term" value="F:structural constituent of nuclear pore"/>
    <property type="evidence" value="ECO:0007669"/>
    <property type="project" value="InterPro"/>
</dbReference>
<evidence type="ECO:0000313" key="10">
    <source>
        <dbReference type="Proteomes" id="UP000596660"/>
    </source>
</evidence>
<dbReference type="Pfam" id="PF10168">
    <property type="entry name" value="Nup88"/>
    <property type="match status" value="1"/>
</dbReference>
<dbReference type="InterPro" id="IPR015943">
    <property type="entry name" value="WD40/YVTN_repeat-like_dom_sf"/>
</dbReference>
<evidence type="ECO:0000256" key="3">
    <source>
        <dbReference type="ARBA" id="ARBA00022816"/>
    </source>
</evidence>
<keyword evidence="7" id="KW-0539">Nucleus</keyword>
<feature type="compositionally biased region" description="Low complexity" evidence="8">
    <location>
        <begin position="21"/>
        <end position="33"/>
    </location>
</feature>
<evidence type="ECO:0008006" key="11">
    <source>
        <dbReference type="Google" id="ProtNLM"/>
    </source>
</evidence>
<dbReference type="GO" id="GO:0045087">
    <property type="term" value="P:innate immune response"/>
    <property type="evidence" value="ECO:0007669"/>
    <property type="project" value="EnsemblPlants"/>
</dbReference>
<dbReference type="PANTHER" id="PTHR13257:SF0">
    <property type="entry name" value="NUCLEAR PORE COMPLEX PROTEIN NUP88"/>
    <property type="match status" value="1"/>
</dbReference>
<proteinExistence type="predicted"/>
<dbReference type="GO" id="GO:0006406">
    <property type="term" value="P:mRNA export from nucleus"/>
    <property type="evidence" value="ECO:0007669"/>
    <property type="project" value="TreeGrafter"/>
</dbReference>
<dbReference type="GO" id="GO:0005643">
    <property type="term" value="C:nuclear pore"/>
    <property type="evidence" value="ECO:0007669"/>
    <property type="project" value="UniProtKB-SubCell"/>
</dbReference>
<dbReference type="GO" id="GO:0006611">
    <property type="term" value="P:protein export from nucleus"/>
    <property type="evidence" value="ECO:0007669"/>
    <property type="project" value="EnsemblPlants"/>
</dbReference>
<dbReference type="GO" id="GO:0006606">
    <property type="term" value="P:protein import into nucleus"/>
    <property type="evidence" value="ECO:0007669"/>
    <property type="project" value="TreeGrafter"/>
</dbReference>
<organism evidence="9 10">
    <name type="scientific">Chenopodium quinoa</name>
    <name type="common">Quinoa</name>
    <dbReference type="NCBI Taxonomy" id="63459"/>
    <lineage>
        <taxon>Eukaryota</taxon>
        <taxon>Viridiplantae</taxon>
        <taxon>Streptophyta</taxon>
        <taxon>Embryophyta</taxon>
        <taxon>Tracheophyta</taxon>
        <taxon>Spermatophyta</taxon>
        <taxon>Magnoliopsida</taxon>
        <taxon>eudicotyledons</taxon>
        <taxon>Gunneridae</taxon>
        <taxon>Pentapetalae</taxon>
        <taxon>Caryophyllales</taxon>
        <taxon>Chenopodiaceae</taxon>
        <taxon>Chenopodioideae</taxon>
        <taxon>Atripliceae</taxon>
        <taxon>Chenopodium</taxon>
    </lineage>
</organism>
<feature type="region of interest" description="Disordered" evidence="8">
    <location>
        <begin position="772"/>
        <end position="791"/>
    </location>
</feature>